<evidence type="ECO:0000256" key="1">
    <source>
        <dbReference type="ARBA" id="ARBA00023015"/>
    </source>
</evidence>
<dbReference type="PANTHER" id="PTHR44846:SF1">
    <property type="entry name" value="MANNOSYL-D-GLYCERATE TRANSPORT_METABOLISM SYSTEM REPRESSOR MNGR-RELATED"/>
    <property type="match status" value="1"/>
</dbReference>
<dbReference type="EMBL" id="JAIPME010000002">
    <property type="protein sequence ID" value="MBZ2386411.1"/>
    <property type="molecule type" value="Genomic_DNA"/>
</dbReference>
<dbReference type="PRINTS" id="PR00035">
    <property type="entry name" value="HTHGNTR"/>
</dbReference>
<dbReference type="Pfam" id="PF07702">
    <property type="entry name" value="UTRA"/>
    <property type="match status" value="1"/>
</dbReference>
<dbReference type="SMART" id="SM00345">
    <property type="entry name" value="HTH_GNTR"/>
    <property type="match status" value="1"/>
</dbReference>
<dbReference type="Pfam" id="PF00392">
    <property type="entry name" value="GntR"/>
    <property type="match status" value="1"/>
</dbReference>
<dbReference type="Gene3D" id="3.40.1410.10">
    <property type="entry name" value="Chorismate lyase-like"/>
    <property type="match status" value="1"/>
</dbReference>
<dbReference type="SUPFAM" id="SSF46785">
    <property type="entry name" value="Winged helix' DNA-binding domain"/>
    <property type="match status" value="1"/>
</dbReference>
<proteinExistence type="predicted"/>
<evidence type="ECO:0000313" key="5">
    <source>
        <dbReference type="EMBL" id="MBZ2386411.1"/>
    </source>
</evidence>
<reference evidence="5 6" key="1">
    <citation type="submission" date="2021-08" db="EMBL/GenBank/DDBJ databases">
        <title>FDA dAtabase for Regulatory Grade micrObial Sequences (FDA-ARGOS): Supporting development and validation of Infectious Disease Dx tests.</title>
        <authorList>
            <person name="Sproer C."/>
            <person name="Gronow S."/>
            <person name="Severitt S."/>
            <person name="Schroder I."/>
            <person name="Tallon L."/>
            <person name="Sadzewicz L."/>
            <person name="Zhao X."/>
            <person name="Boylan J."/>
            <person name="Ott S."/>
            <person name="Bowen H."/>
            <person name="Vavikolanu K."/>
            <person name="Hazen T."/>
            <person name="Aluvathingal J."/>
            <person name="Nadendla S."/>
            <person name="Lowell S."/>
            <person name="Myers T."/>
            <person name="Yan Y."/>
            <person name="Sichtig H."/>
        </authorList>
    </citation>
    <scope>NUCLEOTIDE SEQUENCE [LARGE SCALE GENOMIC DNA]</scope>
    <source>
        <strain evidence="5 6">FDAARGOS_1460</strain>
    </source>
</reference>
<protein>
    <submittedName>
        <fullName evidence="5">GntR family transcriptional regulator</fullName>
    </submittedName>
</protein>
<name>A0ABS7SY49_9FIRM</name>
<dbReference type="SMART" id="SM00866">
    <property type="entry name" value="UTRA"/>
    <property type="match status" value="1"/>
</dbReference>
<dbReference type="SUPFAM" id="SSF64288">
    <property type="entry name" value="Chorismate lyase-like"/>
    <property type="match status" value="1"/>
</dbReference>
<evidence type="ECO:0000259" key="4">
    <source>
        <dbReference type="PROSITE" id="PS50949"/>
    </source>
</evidence>
<dbReference type="InterPro" id="IPR000524">
    <property type="entry name" value="Tscrpt_reg_HTH_GntR"/>
</dbReference>
<dbReference type="Gene3D" id="1.10.10.10">
    <property type="entry name" value="Winged helix-like DNA-binding domain superfamily/Winged helix DNA-binding domain"/>
    <property type="match status" value="1"/>
</dbReference>
<keyword evidence="2" id="KW-0238">DNA-binding</keyword>
<accession>A0ABS7SY49</accession>
<dbReference type="InterPro" id="IPR011663">
    <property type="entry name" value="UTRA"/>
</dbReference>
<dbReference type="InterPro" id="IPR028978">
    <property type="entry name" value="Chorismate_lyase_/UTRA_dom_sf"/>
</dbReference>
<organism evidence="5 6">
    <name type="scientific">Anaerococcus murdochii</name>
    <dbReference type="NCBI Taxonomy" id="411577"/>
    <lineage>
        <taxon>Bacteria</taxon>
        <taxon>Bacillati</taxon>
        <taxon>Bacillota</taxon>
        <taxon>Tissierellia</taxon>
        <taxon>Tissierellales</taxon>
        <taxon>Peptoniphilaceae</taxon>
        <taxon>Anaerococcus</taxon>
    </lineage>
</organism>
<keyword evidence="6" id="KW-1185">Reference proteome</keyword>
<evidence type="ECO:0000256" key="3">
    <source>
        <dbReference type="ARBA" id="ARBA00023163"/>
    </source>
</evidence>
<dbReference type="InterPro" id="IPR036388">
    <property type="entry name" value="WH-like_DNA-bd_sf"/>
</dbReference>
<dbReference type="Proteomes" id="UP000734271">
    <property type="component" value="Unassembled WGS sequence"/>
</dbReference>
<keyword evidence="3" id="KW-0804">Transcription</keyword>
<comment type="caution">
    <text evidence="5">The sequence shown here is derived from an EMBL/GenBank/DDBJ whole genome shotgun (WGS) entry which is preliminary data.</text>
</comment>
<dbReference type="RefSeq" id="WP_223418390.1">
    <property type="nucleotide sequence ID" value="NZ_JAIPME010000002.1"/>
</dbReference>
<gene>
    <name evidence="5" type="ORF">K8P03_03725</name>
</gene>
<keyword evidence="1" id="KW-0805">Transcription regulation</keyword>
<dbReference type="InterPro" id="IPR050679">
    <property type="entry name" value="Bact_HTH_transcr_reg"/>
</dbReference>
<dbReference type="PANTHER" id="PTHR44846">
    <property type="entry name" value="MANNOSYL-D-GLYCERATE TRANSPORT/METABOLISM SYSTEM REPRESSOR MNGR-RELATED"/>
    <property type="match status" value="1"/>
</dbReference>
<dbReference type="InterPro" id="IPR036390">
    <property type="entry name" value="WH_DNA-bd_sf"/>
</dbReference>
<evidence type="ECO:0000256" key="2">
    <source>
        <dbReference type="ARBA" id="ARBA00023125"/>
    </source>
</evidence>
<dbReference type="PROSITE" id="PS50949">
    <property type="entry name" value="HTH_GNTR"/>
    <property type="match status" value="1"/>
</dbReference>
<dbReference type="CDD" id="cd07377">
    <property type="entry name" value="WHTH_GntR"/>
    <property type="match status" value="1"/>
</dbReference>
<evidence type="ECO:0000313" key="6">
    <source>
        <dbReference type="Proteomes" id="UP000734271"/>
    </source>
</evidence>
<feature type="domain" description="HTH gntR-type" evidence="4">
    <location>
        <begin position="4"/>
        <end position="72"/>
    </location>
</feature>
<sequence>MSDLPKYQLIINDIKQKILNNTYKVDDKLPTENELADIYGVSRMTVNKALIDLEKDNYVYKIQGSGTYVKRRTLNKKFGSSVSFTNDISSSGSIPSSKLLEFRYCNYDEFPIIFEGLNLNENDNLIFFKRLRFSNNNPVAISLTFVSPKIVRNIDINELNNSFYDYILNKYNIRPICKNYTVSACLANSSQKKWLNTDETALLKVSHYSYTQNGNPFEYNETFYLSDKFTYTTNGETFGIESRNDK</sequence>